<evidence type="ECO:0000313" key="1">
    <source>
        <dbReference type="EMBL" id="PHH67812.1"/>
    </source>
</evidence>
<dbReference type="Proteomes" id="UP000224854">
    <property type="component" value="Unassembled WGS sequence"/>
</dbReference>
<reference evidence="1 2" key="1">
    <citation type="submission" date="2017-06" db="EMBL/GenBank/DDBJ databases">
        <title>Ant-infecting Ophiocordyceps genomes reveal a high diversity of potential behavioral manipulation genes and a possible major role for enterotoxins.</title>
        <authorList>
            <person name="De Bekker C."/>
            <person name="Evans H.C."/>
            <person name="Brachmann A."/>
            <person name="Hughes D.P."/>
        </authorList>
    </citation>
    <scope>NUCLEOTIDE SEQUENCE [LARGE SCALE GENOMIC DNA]</scope>
    <source>
        <strain evidence="1 2">1348a</strain>
    </source>
</reference>
<organism evidence="1 2">
    <name type="scientific">Ophiocordyceps australis</name>
    <dbReference type="NCBI Taxonomy" id="1399860"/>
    <lineage>
        <taxon>Eukaryota</taxon>
        <taxon>Fungi</taxon>
        <taxon>Dikarya</taxon>
        <taxon>Ascomycota</taxon>
        <taxon>Pezizomycotina</taxon>
        <taxon>Sordariomycetes</taxon>
        <taxon>Hypocreomycetidae</taxon>
        <taxon>Hypocreales</taxon>
        <taxon>Ophiocordycipitaceae</taxon>
        <taxon>Ophiocordyceps</taxon>
    </lineage>
</organism>
<dbReference type="OrthoDB" id="5148912at2759"/>
<gene>
    <name evidence="1" type="ORF">CDD82_1106</name>
</gene>
<sequence length="331" mass="37371">MESICSFEPFWAHSDVKQSPRRAIDDIQKRVIYLYLNHHKNKELEPLNIKDAIKNCTAIIKALVKNPNDGNAILDRLSTTSGHLETATIDLVQGTLAMWYTSAAPAIIRDPDQVCPPYLEREVDQNGEPFLRWNRELAQGQLKHANLGLTAYLIAFGSWVPPQNLLLRTAILMSRSVSTILYAAFLLAPEMNDTDWKDMVRSTKPHETMGLYIKAIWSLAREDFDQFDASAPGAEFGATLDEVKLTRRGSKLLTNIGRGNFWYSPPFHHPLKTMPGSPWGKFLKNHNQPFFAPPSSAAANINIRWPTSLDTLLEPYKESYNSARELFDSAS</sequence>
<proteinExistence type="predicted"/>
<comment type="caution">
    <text evidence="1">The sequence shown here is derived from an EMBL/GenBank/DDBJ whole genome shotgun (WGS) entry which is preliminary data.</text>
</comment>
<evidence type="ECO:0000313" key="2">
    <source>
        <dbReference type="Proteomes" id="UP000224854"/>
    </source>
</evidence>
<keyword evidence="2" id="KW-1185">Reference proteome</keyword>
<name>A0A2C5YKK6_9HYPO</name>
<accession>A0A2C5YKK6</accession>
<dbReference type="Pfam" id="PF17043">
    <property type="entry name" value="MAT1-1-2"/>
    <property type="match status" value="1"/>
</dbReference>
<evidence type="ECO:0008006" key="3">
    <source>
        <dbReference type="Google" id="ProtNLM"/>
    </source>
</evidence>
<protein>
    <recommendedName>
        <fullName evidence="3">MAT1-1-2</fullName>
    </recommendedName>
</protein>
<dbReference type="InterPro" id="IPR031472">
    <property type="entry name" value="MAT1-1-2/MatA-2/Smr1"/>
</dbReference>
<dbReference type="AlphaFoldDB" id="A0A2C5YKK6"/>
<dbReference type="EMBL" id="NJEU01001304">
    <property type="protein sequence ID" value="PHH67812.1"/>
    <property type="molecule type" value="Genomic_DNA"/>
</dbReference>